<evidence type="ECO:0000313" key="4">
    <source>
        <dbReference type="Proteomes" id="UP000316798"/>
    </source>
</evidence>
<keyword evidence="2" id="KW-0560">Oxidoreductase</keyword>
<dbReference type="Gene3D" id="3.40.50.720">
    <property type="entry name" value="NAD(P)-binding Rossmann-like Domain"/>
    <property type="match status" value="1"/>
</dbReference>
<accession>A0A515DDE9</accession>
<gene>
    <name evidence="3" type="ORF">EUB48_14880</name>
</gene>
<dbReference type="PANTHER" id="PTHR44196">
    <property type="entry name" value="DEHYDROGENASE/REDUCTASE SDR FAMILY MEMBER 7B"/>
    <property type="match status" value="1"/>
</dbReference>
<proteinExistence type="inferred from homology"/>
<name>A0A515DDE9_9BURK</name>
<dbReference type="InterPro" id="IPR036291">
    <property type="entry name" value="NAD(P)-bd_dom_sf"/>
</dbReference>
<dbReference type="Proteomes" id="UP000316798">
    <property type="component" value="Chromosome"/>
</dbReference>
<dbReference type="RefSeq" id="WP_142819879.1">
    <property type="nucleotide sequence ID" value="NZ_CP035503.1"/>
</dbReference>
<keyword evidence="4" id="KW-1185">Reference proteome</keyword>
<sequence length="260" mass="27890">MSLNPRISHWQGRRAWLVGASSGIGHATASALHARGAQVVVSARGEAALQSFVDQHPGASALPLDTARRDDVQIAATELLTQGPLDLVLYCAGHYHEMRATAFDLDEVLRHQQINTLGALHVLGAVLPAMVEAARGGRAGHLSLVSSVAGFRGLPKSLAYGPTKAALINLAEALYLDLHDLGMGVSVINPGFVATALTAGNDFPMPALISPEAAAQAIVHGWERGEFDIHFPKRFTRVMKLLRLLPYRLYFPAVRRFTGL</sequence>
<dbReference type="AlphaFoldDB" id="A0A515DDE9"/>
<evidence type="ECO:0000256" key="1">
    <source>
        <dbReference type="ARBA" id="ARBA00006484"/>
    </source>
</evidence>
<dbReference type="GO" id="GO:0016491">
    <property type="term" value="F:oxidoreductase activity"/>
    <property type="evidence" value="ECO:0007669"/>
    <property type="project" value="UniProtKB-KW"/>
</dbReference>
<dbReference type="KEGG" id="rhf:EUB48_14880"/>
<protein>
    <submittedName>
        <fullName evidence="3">SDR family NAD(P)-dependent oxidoreductase</fullName>
    </submittedName>
</protein>
<dbReference type="OrthoDB" id="335726at2"/>
<dbReference type="InterPro" id="IPR002347">
    <property type="entry name" value="SDR_fam"/>
</dbReference>
<dbReference type="PRINTS" id="PR00081">
    <property type="entry name" value="GDHRDH"/>
</dbReference>
<dbReference type="PANTHER" id="PTHR44196:SF1">
    <property type="entry name" value="DEHYDROGENASE_REDUCTASE SDR FAMILY MEMBER 7B"/>
    <property type="match status" value="1"/>
</dbReference>
<dbReference type="GO" id="GO:0016020">
    <property type="term" value="C:membrane"/>
    <property type="evidence" value="ECO:0007669"/>
    <property type="project" value="TreeGrafter"/>
</dbReference>
<organism evidence="3 4">
    <name type="scientific">Rhodoferax sediminis</name>
    <dbReference type="NCBI Taxonomy" id="2509614"/>
    <lineage>
        <taxon>Bacteria</taxon>
        <taxon>Pseudomonadati</taxon>
        <taxon>Pseudomonadota</taxon>
        <taxon>Betaproteobacteria</taxon>
        <taxon>Burkholderiales</taxon>
        <taxon>Comamonadaceae</taxon>
        <taxon>Rhodoferax</taxon>
    </lineage>
</organism>
<dbReference type="SUPFAM" id="SSF51735">
    <property type="entry name" value="NAD(P)-binding Rossmann-fold domains"/>
    <property type="match status" value="1"/>
</dbReference>
<dbReference type="EMBL" id="CP035503">
    <property type="protein sequence ID" value="QDL38433.1"/>
    <property type="molecule type" value="Genomic_DNA"/>
</dbReference>
<evidence type="ECO:0000256" key="2">
    <source>
        <dbReference type="ARBA" id="ARBA00023002"/>
    </source>
</evidence>
<dbReference type="Pfam" id="PF00106">
    <property type="entry name" value="adh_short"/>
    <property type="match status" value="1"/>
</dbReference>
<comment type="similarity">
    <text evidence="1">Belongs to the short-chain dehydrogenases/reductases (SDR) family.</text>
</comment>
<reference evidence="3 4" key="1">
    <citation type="submission" date="2019-01" db="EMBL/GenBank/DDBJ databases">
        <title>Genomic insights into a novel species Rhodoferax sp.</title>
        <authorList>
            <person name="Jin L."/>
        </authorList>
    </citation>
    <scope>NUCLEOTIDE SEQUENCE [LARGE SCALE GENOMIC DNA]</scope>
    <source>
        <strain evidence="3 4">CHu59-6-5</strain>
    </source>
</reference>
<evidence type="ECO:0000313" key="3">
    <source>
        <dbReference type="EMBL" id="QDL38433.1"/>
    </source>
</evidence>